<dbReference type="RefSeq" id="WP_018574027.1">
    <property type="nucleotide sequence ID" value="NZ_CP065725.1"/>
</dbReference>
<dbReference type="SUPFAM" id="SSF55811">
    <property type="entry name" value="Nudix"/>
    <property type="match status" value="1"/>
</dbReference>
<dbReference type="GO" id="GO:0006260">
    <property type="term" value="P:DNA replication"/>
    <property type="evidence" value="ECO:0007669"/>
    <property type="project" value="UniProtKB-KW"/>
</dbReference>
<dbReference type="Proteomes" id="UP000254603">
    <property type="component" value="Unassembled WGS sequence"/>
</dbReference>
<dbReference type="InterPro" id="IPR022998">
    <property type="entry name" value="ThiamineP_synth_TenI"/>
</dbReference>
<evidence type="ECO:0000256" key="3">
    <source>
        <dbReference type="ARBA" id="ARBA00022457"/>
    </source>
</evidence>
<evidence type="ECO:0000256" key="16">
    <source>
        <dbReference type="ARBA" id="ARBA00042798"/>
    </source>
</evidence>
<dbReference type="Pfam" id="PF00293">
    <property type="entry name" value="NUDIX"/>
    <property type="match status" value="1"/>
</dbReference>
<dbReference type="InterPro" id="IPR015797">
    <property type="entry name" value="NUDIX_hydrolase-like_dom_sf"/>
</dbReference>
<feature type="binding site" evidence="17">
    <location>
        <begin position="38"/>
        <end position="41"/>
    </location>
    <ligand>
        <name>8-oxo-dGTP</name>
        <dbReference type="ChEBI" id="CHEBI:77896"/>
    </ligand>
</feature>
<evidence type="ECO:0000259" key="20">
    <source>
        <dbReference type="PROSITE" id="PS51462"/>
    </source>
</evidence>
<dbReference type="GO" id="GO:0009228">
    <property type="term" value="P:thiamine biosynthetic process"/>
    <property type="evidence" value="ECO:0007669"/>
    <property type="project" value="UniProtKB-KW"/>
</dbReference>
<evidence type="ECO:0000256" key="11">
    <source>
        <dbReference type="ARBA" id="ARBA00036904"/>
    </source>
</evidence>
<reference evidence="21 24" key="2">
    <citation type="submission" date="2020-12" db="EMBL/GenBank/DDBJ databases">
        <title>FDA dAtabase for Regulatory Grade micrObial Sequences (FDA-ARGOS): Supporting development and validation of Infectious Disease Dx tests.</title>
        <authorList>
            <person name="Sproer C."/>
            <person name="Gronow S."/>
            <person name="Severitt S."/>
            <person name="Schroder I."/>
            <person name="Tallon L."/>
            <person name="Sadzewicz L."/>
            <person name="Zhao X."/>
            <person name="Boylan J."/>
            <person name="Ott S."/>
            <person name="Bowen H."/>
            <person name="Vavikolanu K."/>
            <person name="Mehta A."/>
            <person name="Aluvathingal J."/>
            <person name="Nadendla S."/>
            <person name="Lowell S."/>
            <person name="Myers T."/>
            <person name="Yan Y."/>
            <person name="Sichtig H."/>
        </authorList>
    </citation>
    <scope>NUCLEOTIDE SEQUENCE [LARGE SCALE GENOMIC DNA]</scope>
    <source>
        <strain evidence="21 24">FDAARGOS_872</strain>
    </source>
</reference>
<dbReference type="PROSITE" id="PS51462">
    <property type="entry name" value="NUDIX"/>
    <property type="match status" value="1"/>
</dbReference>
<evidence type="ECO:0000256" key="5">
    <source>
        <dbReference type="ARBA" id="ARBA00022723"/>
    </source>
</evidence>
<comment type="catalytic activity">
    <reaction evidence="11">
        <text>8-oxo-GTP + H2O = 8-oxo-GMP + diphosphate + H(+)</text>
        <dbReference type="Rhea" id="RHEA:67616"/>
        <dbReference type="ChEBI" id="CHEBI:15377"/>
        <dbReference type="ChEBI" id="CHEBI:15378"/>
        <dbReference type="ChEBI" id="CHEBI:33019"/>
        <dbReference type="ChEBI" id="CHEBI:143553"/>
        <dbReference type="ChEBI" id="CHEBI:145694"/>
    </reaction>
</comment>
<keyword evidence="3" id="KW-0515">Mutator protein</keyword>
<dbReference type="SUPFAM" id="SSF51391">
    <property type="entry name" value="Thiamin phosphate synthase"/>
    <property type="match status" value="1"/>
</dbReference>
<evidence type="ECO:0000256" key="15">
    <source>
        <dbReference type="ARBA" id="ARBA00041979"/>
    </source>
</evidence>
<comment type="cofactor">
    <cofactor evidence="1 18">
        <name>Mg(2+)</name>
        <dbReference type="ChEBI" id="CHEBI:18420"/>
    </cofactor>
</comment>
<dbReference type="PRINTS" id="PR00502">
    <property type="entry name" value="NUDIXFAMILY"/>
</dbReference>
<accession>A0A378XG61</accession>
<dbReference type="GO" id="GO:0006281">
    <property type="term" value="P:DNA repair"/>
    <property type="evidence" value="ECO:0007669"/>
    <property type="project" value="UniProtKB-KW"/>
</dbReference>
<evidence type="ECO:0000256" key="10">
    <source>
        <dbReference type="ARBA" id="ARBA00035861"/>
    </source>
</evidence>
<comment type="similarity">
    <text evidence="2 19">Belongs to the Nudix hydrolase family.</text>
</comment>
<dbReference type="InterPro" id="IPR036206">
    <property type="entry name" value="ThiamineP_synth_sf"/>
</dbReference>
<evidence type="ECO:0000256" key="14">
    <source>
        <dbReference type="ARBA" id="ARBA00041592"/>
    </source>
</evidence>
<keyword evidence="7 19" id="KW-0378">Hydrolase</keyword>
<dbReference type="PROSITE" id="PS00893">
    <property type="entry name" value="NUDIX_BOX"/>
    <property type="match status" value="1"/>
</dbReference>
<evidence type="ECO:0000256" key="9">
    <source>
        <dbReference type="ARBA" id="ARBA00023204"/>
    </source>
</evidence>
<evidence type="ECO:0000256" key="2">
    <source>
        <dbReference type="ARBA" id="ARBA00005582"/>
    </source>
</evidence>
<dbReference type="GO" id="GO:0044715">
    <property type="term" value="F:8-oxo-dGDP phosphatase activity"/>
    <property type="evidence" value="ECO:0007669"/>
    <property type="project" value="TreeGrafter"/>
</dbReference>
<keyword evidence="8 18" id="KW-0460">Magnesium</keyword>
<evidence type="ECO:0000313" key="24">
    <source>
        <dbReference type="Proteomes" id="UP000594903"/>
    </source>
</evidence>
<feature type="binding site" evidence="18">
    <location>
        <position position="41"/>
    </location>
    <ligand>
        <name>Mg(2+)</name>
        <dbReference type="ChEBI" id="CHEBI:18420"/>
    </ligand>
</feature>
<dbReference type="STRING" id="1122619.GCA_000373745_00843"/>
<evidence type="ECO:0000256" key="17">
    <source>
        <dbReference type="PIRSR" id="PIRSR603561-1"/>
    </source>
</evidence>
<dbReference type="Proteomes" id="UP000594903">
    <property type="component" value="Chromosome"/>
</dbReference>
<reference evidence="22 23" key="1">
    <citation type="submission" date="2018-06" db="EMBL/GenBank/DDBJ databases">
        <authorList>
            <consortium name="Pathogen Informatics"/>
            <person name="Doyle S."/>
        </authorList>
    </citation>
    <scope>NUCLEOTIDE SEQUENCE [LARGE SCALE GENOMIC DNA]</scope>
    <source>
        <strain evidence="22 23">NCTC11997</strain>
    </source>
</reference>
<dbReference type="OrthoDB" id="9810648at2"/>
<dbReference type="EMBL" id="CP065725">
    <property type="protein sequence ID" value="QPT40998.1"/>
    <property type="molecule type" value="Genomic_DNA"/>
</dbReference>
<evidence type="ECO:0000256" key="12">
    <source>
        <dbReference type="ARBA" id="ARBA00038905"/>
    </source>
</evidence>
<dbReference type="GO" id="GO:0046872">
    <property type="term" value="F:metal ion binding"/>
    <property type="evidence" value="ECO:0007669"/>
    <property type="project" value="UniProtKB-KW"/>
</dbReference>
<dbReference type="PANTHER" id="PTHR47707:SF1">
    <property type="entry name" value="NUDIX HYDROLASE FAMILY PROTEIN"/>
    <property type="match status" value="1"/>
</dbReference>
<dbReference type="PANTHER" id="PTHR47707">
    <property type="entry name" value="8-OXO-DGTP DIPHOSPHATASE"/>
    <property type="match status" value="1"/>
</dbReference>
<dbReference type="InterPro" id="IPR003561">
    <property type="entry name" value="Mutator_MutT"/>
</dbReference>
<feature type="binding site" evidence="17">
    <location>
        <position position="27"/>
    </location>
    <ligand>
        <name>8-oxo-dGTP</name>
        <dbReference type="ChEBI" id="CHEBI:77896"/>
    </ligand>
</feature>
<dbReference type="EMBL" id="UGSB01000001">
    <property type="protein sequence ID" value="SUA53417.1"/>
    <property type="molecule type" value="Genomic_DNA"/>
</dbReference>
<evidence type="ECO:0000256" key="4">
    <source>
        <dbReference type="ARBA" id="ARBA00022705"/>
    </source>
</evidence>
<evidence type="ECO:0000256" key="8">
    <source>
        <dbReference type="ARBA" id="ARBA00022842"/>
    </source>
</evidence>
<dbReference type="AlphaFoldDB" id="A0A378XG61"/>
<dbReference type="Gene3D" id="3.90.79.10">
    <property type="entry name" value="Nucleoside Triphosphate Pyrophosphohydrolase"/>
    <property type="match status" value="1"/>
</dbReference>
<dbReference type="EC" id="3.6.1.55" evidence="12"/>
<keyword evidence="9" id="KW-0234">DNA repair</keyword>
<dbReference type="InterPro" id="IPR020476">
    <property type="entry name" value="Nudix_hydrolase"/>
</dbReference>
<proteinExistence type="inferred from homology"/>
<evidence type="ECO:0000256" key="18">
    <source>
        <dbReference type="PIRSR" id="PIRSR603561-2"/>
    </source>
</evidence>
<dbReference type="NCBIfam" id="NF006530">
    <property type="entry name" value="PRK08999.1"/>
    <property type="match status" value="1"/>
</dbReference>
<dbReference type="GO" id="GO:0035539">
    <property type="term" value="F:8-oxo-7,8-dihydrodeoxyguanosine triphosphate pyrophosphatase activity"/>
    <property type="evidence" value="ECO:0007669"/>
    <property type="project" value="UniProtKB-EC"/>
</dbReference>
<evidence type="ECO:0000256" key="19">
    <source>
        <dbReference type="RuleBase" id="RU003476"/>
    </source>
</evidence>
<feature type="domain" description="Nudix hydrolase" evidence="20">
    <location>
        <begin position="6"/>
        <end position="133"/>
    </location>
</feature>
<evidence type="ECO:0000256" key="13">
    <source>
        <dbReference type="ARBA" id="ARBA00040794"/>
    </source>
</evidence>
<keyword evidence="4" id="KW-0235">DNA replication</keyword>
<dbReference type="InterPro" id="IPR000086">
    <property type="entry name" value="NUDIX_hydrolase_dom"/>
</dbReference>
<evidence type="ECO:0000313" key="23">
    <source>
        <dbReference type="Proteomes" id="UP000254603"/>
    </source>
</evidence>
<name>A0A378XG61_9BURK</name>
<sequence length="321" mass="35617">MTIQKPFLDVAVGVIINAEGEILLAQRPVDKSWSGWWEFPGGKIESGETAKEALLRELKEELDILVTTATPWVTFDYEYPKTKVRLAFFLVNAWEGTPKGMEQQNLAWTHPEKASELGELLPASLPPLKWLSLSPRYAITPEFNADTDAAALSTYVDRVITNGSTLLQFRQPNWPKGPASKELKHLFEELLSLCRQRGVSLLINSIHPRQWWSLADGVHLRSTDAIQLDTRPIPEDKLLAVSTHHLADILYAQVLSADFIVLGHVNDTASHPGEKALGWEAFEALAKEAGRPVYAIGGLKPSDLKVAREHHAHGVAGISNF</sequence>
<evidence type="ECO:0000313" key="21">
    <source>
        <dbReference type="EMBL" id="QPT40998.1"/>
    </source>
</evidence>
<keyword evidence="24" id="KW-1185">Reference proteome</keyword>
<dbReference type="InterPro" id="IPR020084">
    <property type="entry name" value="NUDIX_hydrolase_CS"/>
</dbReference>
<dbReference type="CDD" id="cd03425">
    <property type="entry name" value="NUDIX_MutT_NudA_like"/>
    <property type="match status" value="1"/>
</dbReference>
<feature type="binding site" evidence="18">
    <location>
        <position position="61"/>
    </location>
    <ligand>
        <name>Mg(2+)</name>
        <dbReference type="ChEBI" id="CHEBI:18420"/>
    </ligand>
</feature>
<dbReference type="Gene3D" id="3.20.20.70">
    <property type="entry name" value="Aldolase class I"/>
    <property type="match status" value="1"/>
</dbReference>
<dbReference type="Pfam" id="PF02581">
    <property type="entry name" value="TMP-TENI"/>
    <property type="match status" value="1"/>
</dbReference>
<organism evidence="22 23">
    <name type="scientific">Oligella ureolytica</name>
    <dbReference type="NCBI Taxonomy" id="90244"/>
    <lineage>
        <taxon>Bacteria</taxon>
        <taxon>Pseudomonadati</taxon>
        <taxon>Pseudomonadota</taxon>
        <taxon>Betaproteobacteria</taxon>
        <taxon>Burkholderiales</taxon>
        <taxon>Alcaligenaceae</taxon>
        <taxon>Oligella</taxon>
    </lineage>
</organism>
<comment type="catalytic activity">
    <reaction evidence="10">
        <text>8-oxo-dGTP + H2O = 8-oxo-dGMP + diphosphate + H(+)</text>
        <dbReference type="Rhea" id="RHEA:31575"/>
        <dbReference type="ChEBI" id="CHEBI:15377"/>
        <dbReference type="ChEBI" id="CHEBI:15378"/>
        <dbReference type="ChEBI" id="CHEBI:33019"/>
        <dbReference type="ChEBI" id="CHEBI:63224"/>
        <dbReference type="ChEBI" id="CHEBI:77896"/>
        <dbReference type="EC" id="3.6.1.55"/>
    </reaction>
</comment>
<gene>
    <name evidence="22" type="primary">mutT_2</name>
    <name evidence="21" type="ORF">I6G29_05500</name>
    <name evidence="22" type="ORF">NCTC11997_01155</name>
</gene>
<keyword evidence="5 18" id="KW-0479">Metal-binding</keyword>
<evidence type="ECO:0000256" key="7">
    <source>
        <dbReference type="ARBA" id="ARBA00022801"/>
    </source>
</evidence>
<evidence type="ECO:0000313" key="22">
    <source>
        <dbReference type="EMBL" id="SUA53417.1"/>
    </source>
</evidence>
<evidence type="ECO:0000256" key="6">
    <source>
        <dbReference type="ARBA" id="ARBA00022763"/>
    </source>
</evidence>
<dbReference type="InterPro" id="IPR013785">
    <property type="entry name" value="Aldolase_TIM"/>
</dbReference>
<dbReference type="GO" id="GO:0008413">
    <property type="term" value="F:8-oxo-7,8-dihydroguanosine triphosphate pyrophosphatase activity"/>
    <property type="evidence" value="ECO:0007669"/>
    <property type="project" value="InterPro"/>
</dbReference>
<dbReference type="CDD" id="cd00564">
    <property type="entry name" value="TMP_TenI"/>
    <property type="match status" value="1"/>
</dbReference>
<dbReference type="NCBIfam" id="TIGR00586">
    <property type="entry name" value="mutt"/>
    <property type="match status" value="1"/>
</dbReference>
<keyword evidence="6" id="KW-0227">DNA damage</keyword>
<dbReference type="GO" id="GO:0044716">
    <property type="term" value="F:8-oxo-GDP phosphatase activity"/>
    <property type="evidence" value="ECO:0007669"/>
    <property type="project" value="TreeGrafter"/>
</dbReference>
<evidence type="ECO:0000256" key="1">
    <source>
        <dbReference type="ARBA" id="ARBA00001946"/>
    </source>
</evidence>
<dbReference type="InterPro" id="IPR047127">
    <property type="entry name" value="MutT-like"/>
</dbReference>
<protein>
    <recommendedName>
        <fullName evidence="13">8-oxo-dGTP diphosphatase</fullName>
        <ecNumber evidence="12">3.6.1.55</ecNumber>
    </recommendedName>
    <alternativeName>
        <fullName evidence="16">7,8-dihydro-8-oxoguanine-triphosphatase</fullName>
    </alternativeName>
    <alternativeName>
        <fullName evidence="15">Mutator protein MutT</fullName>
    </alternativeName>
    <alternativeName>
        <fullName evidence="14">dGTP pyrophosphohydrolase</fullName>
    </alternativeName>
</protein>